<keyword evidence="3" id="KW-0731">Sigma factor</keyword>
<dbReference type="InterPro" id="IPR036388">
    <property type="entry name" value="WH-like_DNA-bd_sf"/>
</dbReference>
<dbReference type="InterPro" id="IPR013324">
    <property type="entry name" value="RNA_pol_sigma_r3/r4-like"/>
</dbReference>
<organism evidence="8 9">
    <name type="scientific">Ilumatobacter coccineus (strain NBRC 103263 / KCTC 29153 / YM16-304)</name>
    <dbReference type="NCBI Taxonomy" id="1313172"/>
    <lineage>
        <taxon>Bacteria</taxon>
        <taxon>Bacillati</taxon>
        <taxon>Actinomycetota</taxon>
        <taxon>Acidimicrobiia</taxon>
        <taxon>Acidimicrobiales</taxon>
        <taxon>Ilumatobacteraceae</taxon>
        <taxon>Ilumatobacter</taxon>
    </lineage>
</organism>
<evidence type="ECO:0000259" key="6">
    <source>
        <dbReference type="Pfam" id="PF04542"/>
    </source>
</evidence>
<keyword evidence="9" id="KW-1185">Reference proteome</keyword>
<feature type="domain" description="RNA polymerase sigma factor 70 region 4 type 2" evidence="7">
    <location>
        <begin position="106"/>
        <end position="157"/>
    </location>
</feature>
<dbReference type="InterPro" id="IPR013249">
    <property type="entry name" value="RNA_pol_sigma70_r4_t2"/>
</dbReference>
<dbReference type="InterPro" id="IPR014284">
    <property type="entry name" value="RNA_pol_sigma-70_dom"/>
</dbReference>
<evidence type="ECO:0000256" key="4">
    <source>
        <dbReference type="ARBA" id="ARBA00023125"/>
    </source>
</evidence>
<gene>
    <name evidence="8" type="ORF">YM304_12490</name>
</gene>
<dbReference type="GO" id="GO:0003677">
    <property type="term" value="F:DNA binding"/>
    <property type="evidence" value="ECO:0007669"/>
    <property type="project" value="UniProtKB-KW"/>
</dbReference>
<keyword evidence="5" id="KW-0804">Transcription</keyword>
<dbReference type="GO" id="GO:0006352">
    <property type="term" value="P:DNA-templated transcription initiation"/>
    <property type="evidence" value="ECO:0007669"/>
    <property type="project" value="InterPro"/>
</dbReference>
<name>A0A6C7E4X4_ILUCY</name>
<dbReference type="Pfam" id="PF04542">
    <property type="entry name" value="Sigma70_r2"/>
    <property type="match status" value="1"/>
</dbReference>
<reference evidence="8 9" key="1">
    <citation type="journal article" date="2013" name="Int. J. Syst. Evol. Microbiol.">
        <title>Ilumatobacter nonamiense sp. nov. and Ilumatobacter coccineum sp. nov., isolated from seashore sand.</title>
        <authorList>
            <person name="Matsumoto A."/>
            <person name="Kasai H."/>
            <person name="Matsuo Y."/>
            <person name="Shizuri Y."/>
            <person name="Ichikawa N."/>
            <person name="Fujita N."/>
            <person name="Omura S."/>
            <person name="Takahashi Y."/>
        </authorList>
    </citation>
    <scope>NUCLEOTIDE SEQUENCE [LARGE SCALE GENOMIC DNA]</scope>
    <source>
        <strain evidence="9">NBRC 103263 / KCTC 29153 / YM16-304</strain>
    </source>
</reference>
<evidence type="ECO:0000256" key="2">
    <source>
        <dbReference type="ARBA" id="ARBA00023015"/>
    </source>
</evidence>
<dbReference type="PANTHER" id="PTHR43133:SF8">
    <property type="entry name" value="RNA POLYMERASE SIGMA FACTOR HI_1459-RELATED"/>
    <property type="match status" value="1"/>
</dbReference>
<keyword evidence="4" id="KW-0238">DNA-binding</keyword>
<evidence type="ECO:0000259" key="7">
    <source>
        <dbReference type="Pfam" id="PF08281"/>
    </source>
</evidence>
<evidence type="ECO:0000313" key="8">
    <source>
        <dbReference type="EMBL" id="BAN01563.1"/>
    </source>
</evidence>
<dbReference type="EMBL" id="AP012057">
    <property type="protein sequence ID" value="BAN01563.1"/>
    <property type="molecule type" value="Genomic_DNA"/>
</dbReference>
<dbReference type="Gene3D" id="1.10.10.10">
    <property type="entry name" value="Winged helix-like DNA-binding domain superfamily/Winged helix DNA-binding domain"/>
    <property type="match status" value="1"/>
</dbReference>
<sequence>MHQHRTPEQDAADEQLDVAWRTHAPAAMRFATAVVGPIDAHDVTTTAFLRVTQQPDWTDIEHFDRYLIRAVRNQAQDLYRQRRRRWQRDLLAVRPEATTDPLPDVDLLRAVASLSVQQRSVVFLAYWHDMTEAEIAETLDIARSTVHRTLARARIALRKALT</sequence>
<proteinExistence type="inferred from homology"/>
<comment type="similarity">
    <text evidence="1">Belongs to the sigma-70 factor family. ECF subfamily.</text>
</comment>
<protein>
    <submittedName>
        <fullName evidence="8">Putative RNA polymerase ECF subfamily sigma factor</fullName>
    </submittedName>
</protein>
<accession>A0A6C7E4X4</accession>
<dbReference type="Proteomes" id="UP000011863">
    <property type="component" value="Chromosome"/>
</dbReference>
<dbReference type="KEGG" id="aym:YM304_12490"/>
<dbReference type="GO" id="GO:0016987">
    <property type="term" value="F:sigma factor activity"/>
    <property type="evidence" value="ECO:0007669"/>
    <property type="project" value="UniProtKB-KW"/>
</dbReference>
<dbReference type="RefSeq" id="WP_015440810.1">
    <property type="nucleotide sequence ID" value="NC_020520.1"/>
</dbReference>
<evidence type="ECO:0000256" key="5">
    <source>
        <dbReference type="ARBA" id="ARBA00023163"/>
    </source>
</evidence>
<dbReference type="InterPro" id="IPR007627">
    <property type="entry name" value="RNA_pol_sigma70_r2"/>
</dbReference>
<evidence type="ECO:0000256" key="3">
    <source>
        <dbReference type="ARBA" id="ARBA00023082"/>
    </source>
</evidence>
<dbReference type="AlphaFoldDB" id="A0A6C7E4X4"/>
<dbReference type="Gene3D" id="1.10.1740.10">
    <property type="match status" value="1"/>
</dbReference>
<dbReference type="PANTHER" id="PTHR43133">
    <property type="entry name" value="RNA POLYMERASE ECF-TYPE SIGMA FACTO"/>
    <property type="match status" value="1"/>
</dbReference>
<dbReference type="Pfam" id="PF08281">
    <property type="entry name" value="Sigma70_r4_2"/>
    <property type="match status" value="1"/>
</dbReference>
<dbReference type="SUPFAM" id="SSF88946">
    <property type="entry name" value="Sigma2 domain of RNA polymerase sigma factors"/>
    <property type="match status" value="1"/>
</dbReference>
<evidence type="ECO:0000256" key="1">
    <source>
        <dbReference type="ARBA" id="ARBA00010641"/>
    </source>
</evidence>
<evidence type="ECO:0000313" key="9">
    <source>
        <dbReference type="Proteomes" id="UP000011863"/>
    </source>
</evidence>
<dbReference type="SUPFAM" id="SSF88659">
    <property type="entry name" value="Sigma3 and sigma4 domains of RNA polymerase sigma factors"/>
    <property type="match status" value="1"/>
</dbReference>
<dbReference type="InterPro" id="IPR013325">
    <property type="entry name" value="RNA_pol_sigma_r2"/>
</dbReference>
<dbReference type="InterPro" id="IPR039425">
    <property type="entry name" value="RNA_pol_sigma-70-like"/>
</dbReference>
<dbReference type="CDD" id="cd06171">
    <property type="entry name" value="Sigma70_r4"/>
    <property type="match status" value="1"/>
</dbReference>
<dbReference type="NCBIfam" id="TIGR02937">
    <property type="entry name" value="sigma70-ECF"/>
    <property type="match status" value="1"/>
</dbReference>
<feature type="domain" description="RNA polymerase sigma-70 region 2" evidence="6">
    <location>
        <begin position="21"/>
        <end position="85"/>
    </location>
</feature>
<keyword evidence="2" id="KW-0805">Transcription regulation</keyword>